<evidence type="ECO:0000313" key="2">
    <source>
        <dbReference type="Proteomes" id="UP000199568"/>
    </source>
</evidence>
<keyword evidence="2" id="KW-1185">Reference proteome</keyword>
<gene>
    <name evidence="1" type="ORF">SAMN05660297_02410</name>
</gene>
<protein>
    <submittedName>
        <fullName evidence="1">Uncharacterized protein</fullName>
    </submittedName>
</protein>
<dbReference type="Proteomes" id="UP000199568">
    <property type="component" value="Unassembled WGS sequence"/>
</dbReference>
<sequence>MILGTGMGRQKIIESTKKMLFAADKRNVRPRNNGLLFHKHFKFFHTRLANIFNQHWESIKLEATRGCFTR</sequence>
<dbReference type="AlphaFoldDB" id="A0A1I0EHS3"/>
<reference evidence="1 2" key="1">
    <citation type="submission" date="2016-10" db="EMBL/GenBank/DDBJ databases">
        <authorList>
            <person name="de Groot N.N."/>
        </authorList>
    </citation>
    <scope>NUCLEOTIDE SEQUENCE [LARGE SCALE GENOMIC DNA]</scope>
    <source>
        <strain evidence="1 2">DSM 18979</strain>
    </source>
</reference>
<organism evidence="1 2">
    <name type="scientific">Natronincola peptidivorans</name>
    <dbReference type="NCBI Taxonomy" id="426128"/>
    <lineage>
        <taxon>Bacteria</taxon>
        <taxon>Bacillati</taxon>
        <taxon>Bacillota</taxon>
        <taxon>Clostridia</taxon>
        <taxon>Peptostreptococcales</taxon>
        <taxon>Natronincolaceae</taxon>
        <taxon>Natronincola</taxon>
    </lineage>
</organism>
<name>A0A1I0EHS3_9FIRM</name>
<dbReference type="STRING" id="426128.SAMN05660297_02410"/>
<evidence type="ECO:0000313" key="1">
    <source>
        <dbReference type="EMBL" id="SET44676.1"/>
    </source>
</evidence>
<dbReference type="EMBL" id="FOHU01000011">
    <property type="protein sequence ID" value="SET44676.1"/>
    <property type="molecule type" value="Genomic_DNA"/>
</dbReference>
<accession>A0A1I0EHS3</accession>
<proteinExistence type="predicted"/>